<reference evidence="2 3" key="1">
    <citation type="submission" date="2019-05" db="EMBL/GenBank/DDBJ databases">
        <authorList>
            <person name="Pankratov T."/>
            <person name="Grouzdev D."/>
        </authorList>
    </citation>
    <scope>NUCLEOTIDE SEQUENCE [LARGE SCALE GENOMIC DNA]</scope>
    <source>
        <strain evidence="2 3">KEBCLARHB70R</strain>
    </source>
</reference>
<proteinExistence type="predicted"/>
<dbReference type="Pfam" id="PF04865">
    <property type="entry name" value="Baseplate_J"/>
    <property type="match status" value="1"/>
</dbReference>
<dbReference type="InterPro" id="IPR052399">
    <property type="entry name" value="Phage_Baseplate_Assmbl_Protein"/>
</dbReference>
<comment type="caution">
    <text evidence="2">The sequence shown here is derived from an EMBL/GenBank/DDBJ whole genome shotgun (WGS) entry which is preliminary data.</text>
</comment>
<dbReference type="RefSeq" id="WP_138326137.1">
    <property type="nucleotide sequence ID" value="NZ_VCDI01000003.1"/>
</dbReference>
<accession>A0A5R9JBB0</accession>
<dbReference type="InterPro" id="IPR006949">
    <property type="entry name" value="Barrel_Baseplate_J-like"/>
</dbReference>
<dbReference type="PANTHER" id="PTHR37829">
    <property type="entry name" value="PHAGE-LIKE ELEMENT PBSX PROTEIN XKDT"/>
    <property type="match status" value="1"/>
</dbReference>
<evidence type="ECO:0000259" key="1">
    <source>
        <dbReference type="Pfam" id="PF04865"/>
    </source>
</evidence>
<gene>
    <name evidence="2" type="ORF">FE263_11625</name>
</gene>
<name>A0A5R9JBB0_9PROT</name>
<dbReference type="EMBL" id="VCDI01000003">
    <property type="protein sequence ID" value="TLU72676.1"/>
    <property type="molecule type" value="Genomic_DNA"/>
</dbReference>
<dbReference type="OrthoDB" id="7012887at2"/>
<evidence type="ECO:0000313" key="3">
    <source>
        <dbReference type="Proteomes" id="UP000305654"/>
    </source>
</evidence>
<keyword evidence="3" id="KW-1185">Reference proteome</keyword>
<dbReference type="AlphaFoldDB" id="A0A5R9JBB0"/>
<dbReference type="Proteomes" id="UP000305654">
    <property type="component" value="Unassembled WGS sequence"/>
</dbReference>
<organism evidence="2 3">
    <name type="scientific">Lichenicoccus roseus</name>
    <dbReference type="NCBI Taxonomy" id="2683649"/>
    <lineage>
        <taxon>Bacteria</taxon>
        <taxon>Pseudomonadati</taxon>
        <taxon>Pseudomonadota</taxon>
        <taxon>Alphaproteobacteria</taxon>
        <taxon>Acetobacterales</taxon>
        <taxon>Acetobacteraceae</taxon>
        <taxon>Lichenicoccus</taxon>
    </lineage>
</organism>
<dbReference type="PANTHER" id="PTHR37829:SF3">
    <property type="entry name" value="PROTEIN JAYE-RELATED"/>
    <property type="match status" value="1"/>
</dbReference>
<feature type="domain" description="Baseplate protein J-like barrel" evidence="1">
    <location>
        <begin position="100"/>
        <end position="178"/>
    </location>
</feature>
<protein>
    <submittedName>
        <fullName evidence="2">Baseplate protein</fullName>
    </submittedName>
</protein>
<evidence type="ECO:0000313" key="2">
    <source>
        <dbReference type="EMBL" id="TLU72676.1"/>
    </source>
</evidence>
<sequence>MQLSLQNFTTLVANMAASAQGACSTLLDVSVGSVLRAVIESSASVALWLQYLILQVLSMTRLSTSIGADADSWVADFGLMRLPSIPASGMVVMASLNPSGQSATIPTGALVKTSDGTQSFLVVDGPYLRAVGVASVAVPVQAMVAGVLGNAQAGSVTILGTAIPGIDTVTNPVAFTLGAPAETDQALRARFVIYVNTRSQATEQAVANAIESVQQGLTYVIQENVTAAGLSLPGNFVIIVDDGSGAPPASLLQAVATSVDAIRPVGSTFSIIAPMLIEVAVSMQITVTDPTQNSLAQAAAGSAVSFYINSLAVGQALRISRIAGLVYDAAAIVSNVTDVSLNGLDADLGGQAGSVVRAGLMTVLIAPS</sequence>